<comment type="caution">
    <text evidence="2">The sequence shown here is derived from an EMBL/GenBank/DDBJ whole genome shotgun (WGS) entry which is preliminary data.</text>
</comment>
<sequence>MRDDVWRALVEGDRSFAEFVLTEDLLLEHGFQVGEYRGTIPGDPVYALVKSKSAYLVDPGDCVITPIADGRYALDAVLSADAGYAAECDDLTQAWQLVRPFL</sequence>
<gene>
    <name evidence="1" type="ORF">C1876_08670</name>
    <name evidence="2" type="ORF">DMP09_02575</name>
</gene>
<reference evidence="2" key="3">
    <citation type="journal article" date="2019" name="Microbiol. Resour. Announc.">
        <title>Draft Genome Sequences of Type Strains of Gordonibacter faecihominis, Paraeggerthella hongkongensis, Parvibacter caecicola,Slackia equolifaciens, Slackia faecicanis, and Slackia isoflavoniconvertens.</title>
        <authorList>
            <person name="Danylec N."/>
            <person name="Stoll D.A."/>
            <person name="Dotsch A."/>
            <person name="Huch M."/>
        </authorList>
    </citation>
    <scope>NUCLEOTIDE SEQUENCE</scope>
    <source>
        <strain evidence="2">DSM 16107</strain>
    </source>
</reference>
<protein>
    <submittedName>
        <fullName evidence="2">Uncharacterized protein</fullName>
    </submittedName>
</protein>
<reference evidence="1 3" key="1">
    <citation type="journal article" date="2018" name="Elife">
        <title>Discovery and characterization of a prevalent human gut bacterial enzyme sufficient for the inactivation of a family of plant toxins.</title>
        <authorList>
            <person name="Koppel N."/>
            <person name="Bisanz J.E."/>
            <person name="Pandelia M.E."/>
            <person name="Turnbaugh P.J."/>
            <person name="Balskus E.P."/>
        </authorList>
    </citation>
    <scope>NUCLEOTIDE SEQUENCE [LARGE SCALE GENOMIC DNA]</scope>
    <source>
        <strain evidence="1 3">DSM 16107</strain>
    </source>
</reference>
<dbReference type="Proteomes" id="UP000270112">
    <property type="component" value="Unassembled WGS sequence"/>
</dbReference>
<evidence type="ECO:0000313" key="3">
    <source>
        <dbReference type="Proteomes" id="UP000253817"/>
    </source>
</evidence>
<proteinExistence type="predicted"/>
<dbReference type="EMBL" id="QICC01000005">
    <property type="protein sequence ID" value="RNM42972.1"/>
    <property type="molecule type" value="Genomic_DNA"/>
</dbReference>
<evidence type="ECO:0000313" key="1">
    <source>
        <dbReference type="EMBL" id="RDB68752.1"/>
    </source>
</evidence>
<accession>A0A3N0J2Y8</accession>
<name>A0A3N0J2Y8_9ACTN</name>
<dbReference type="Proteomes" id="UP000253817">
    <property type="component" value="Unassembled WGS sequence"/>
</dbReference>
<dbReference type="AlphaFoldDB" id="A0A3N0J2Y8"/>
<evidence type="ECO:0000313" key="4">
    <source>
        <dbReference type="Proteomes" id="UP000270112"/>
    </source>
</evidence>
<organism evidence="2 4">
    <name type="scientific">Eggerthella sinensis</name>
    <dbReference type="NCBI Taxonomy" id="242230"/>
    <lineage>
        <taxon>Bacteria</taxon>
        <taxon>Bacillati</taxon>
        <taxon>Actinomycetota</taxon>
        <taxon>Coriobacteriia</taxon>
        <taxon>Eggerthellales</taxon>
        <taxon>Eggerthellaceae</taxon>
        <taxon>Eggerthella</taxon>
    </lineage>
</organism>
<keyword evidence="3" id="KW-1185">Reference proteome</keyword>
<reference evidence="4" key="2">
    <citation type="submission" date="2018-05" db="EMBL/GenBank/DDBJ databases">
        <title>Genome Sequencing of selected type strains of the family Eggerthellaceae.</title>
        <authorList>
            <person name="Danylec N."/>
            <person name="Stoll D.A."/>
            <person name="Doetsch A."/>
            <person name="Huch M."/>
        </authorList>
    </citation>
    <scope>NUCLEOTIDE SEQUENCE [LARGE SCALE GENOMIC DNA]</scope>
    <source>
        <strain evidence="4">DSM 16107</strain>
    </source>
</reference>
<dbReference type="EMBL" id="PPTT01000013">
    <property type="protein sequence ID" value="RDB68752.1"/>
    <property type="molecule type" value="Genomic_DNA"/>
</dbReference>
<evidence type="ECO:0000313" key="2">
    <source>
        <dbReference type="EMBL" id="RNM42972.1"/>
    </source>
</evidence>